<comment type="caution">
    <text evidence="1">The sequence shown here is derived from an EMBL/GenBank/DDBJ whole genome shotgun (WGS) entry which is preliminary data.</text>
</comment>
<dbReference type="AlphaFoldDB" id="A0AAD6HWP3"/>
<dbReference type="EMBL" id="JAQJAN010000001">
    <property type="protein sequence ID" value="KAJ5740764.1"/>
    <property type="molecule type" value="Genomic_DNA"/>
</dbReference>
<evidence type="ECO:0000313" key="1">
    <source>
        <dbReference type="EMBL" id="KAJ5740764.1"/>
    </source>
</evidence>
<reference evidence="1" key="1">
    <citation type="journal article" date="2023" name="IMA Fungus">
        <title>Comparative genomic study of the Penicillium genus elucidates a diverse pangenome and 15 lateral gene transfer events.</title>
        <authorList>
            <person name="Petersen C."/>
            <person name="Sorensen T."/>
            <person name="Nielsen M.R."/>
            <person name="Sondergaard T.E."/>
            <person name="Sorensen J.L."/>
            <person name="Fitzpatrick D.A."/>
            <person name="Frisvad J.C."/>
            <person name="Nielsen K.L."/>
        </authorList>
    </citation>
    <scope>NUCLEOTIDE SEQUENCE</scope>
    <source>
        <strain evidence="1">IBT 17514</strain>
    </source>
</reference>
<reference evidence="1" key="2">
    <citation type="submission" date="2023-01" db="EMBL/GenBank/DDBJ databases">
        <authorList>
            <person name="Petersen C."/>
        </authorList>
    </citation>
    <scope>NUCLEOTIDE SEQUENCE</scope>
    <source>
        <strain evidence="1">IBT 17514</strain>
    </source>
</reference>
<dbReference type="Proteomes" id="UP001215712">
    <property type="component" value="Unassembled WGS sequence"/>
</dbReference>
<name>A0AAD6HWP3_9EURO</name>
<keyword evidence="2" id="KW-1185">Reference proteome</keyword>
<protein>
    <submittedName>
        <fullName evidence="1">Uncharacterized protein</fullName>
    </submittedName>
</protein>
<accession>A0AAD6HWP3</accession>
<organism evidence="1 2">
    <name type="scientific">Penicillium malachiteum</name>
    <dbReference type="NCBI Taxonomy" id="1324776"/>
    <lineage>
        <taxon>Eukaryota</taxon>
        <taxon>Fungi</taxon>
        <taxon>Dikarya</taxon>
        <taxon>Ascomycota</taxon>
        <taxon>Pezizomycotina</taxon>
        <taxon>Eurotiomycetes</taxon>
        <taxon>Eurotiomycetidae</taxon>
        <taxon>Eurotiales</taxon>
        <taxon>Aspergillaceae</taxon>
        <taxon>Penicillium</taxon>
    </lineage>
</organism>
<sequence length="114" mass="12961">MTGWRNFKFQRKARRYLSKNQNQMSDVLREGFGMETLKCHGQCERHPHASKLLVEITDLTTSGSSGTDTDKQAANGLHAITEIESFINDGFQAMVFAALDLLRGLHMMLHDYRS</sequence>
<evidence type="ECO:0000313" key="2">
    <source>
        <dbReference type="Proteomes" id="UP001215712"/>
    </source>
</evidence>
<proteinExistence type="predicted"/>
<gene>
    <name evidence="1" type="ORF">N7493_000636</name>
</gene>